<feature type="transmembrane region" description="Helical" evidence="8">
    <location>
        <begin position="377"/>
        <end position="395"/>
    </location>
</feature>
<dbReference type="InterPro" id="IPR000462">
    <property type="entry name" value="CDP-OH_P_trans"/>
</dbReference>
<dbReference type="AlphaFoldDB" id="A0A0D2U4A0"/>
<dbReference type="Proteomes" id="UP000008743">
    <property type="component" value="Unassembled WGS sequence"/>
</dbReference>
<accession>A0A0D2U4A0</accession>
<dbReference type="eggNOG" id="KOG2877">
    <property type="taxonomic scope" value="Eukaryota"/>
</dbReference>
<dbReference type="InParanoid" id="A0A0D2U4A0"/>
<name>A0A0D2U4A0_CAPO3</name>
<dbReference type="Pfam" id="PF01066">
    <property type="entry name" value="CDP-OH_P_transf"/>
    <property type="match status" value="1"/>
</dbReference>
<keyword evidence="4 8" id="KW-0812">Transmembrane</keyword>
<feature type="transmembrane region" description="Helical" evidence="8">
    <location>
        <begin position="313"/>
        <end position="331"/>
    </location>
</feature>
<organism evidence="9 10">
    <name type="scientific">Capsaspora owczarzaki (strain ATCC 30864)</name>
    <dbReference type="NCBI Taxonomy" id="595528"/>
    <lineage>
        <taxon>Eukaryota</taxon>
        <taxon>Filasterea</taxon>
        <taxon>Capsaspora</taxon>
    </lineage>
</organism>
<dbReference type="GO" id="GO:0004307">
    <property type="term" value="F:ethanolaminephosphotransferase activity"/>
    <property type="evidence" value="ECO:0007669"/>
    <property type="project" value="TreeGrafter"/>
</dbReference>
<feature type="transmembrane region" description="Helical" evidence="8">
    <location>
        <begin position="401"/>
        <end position="420"/>
    </location>
</feature>
<keyword evidence="6 8" id="KW-0472">Membrane</keyword>
<protein>
    <submittedName>
        <fullName evidence="9">Choline/ethanolaminephosphotransferase 1</fullName>
    </submittedName>
</protein>
<dbReference type="PROSITE" id="PS00379">
    <property type="entry name" value="CDP_ALCOHOL_P_TRANSF"/>
    <property type="match status" value="1"/>
</dbReference>
<feature type="transmembrane region" description="Helical" evidence="8">
    <location>
        <begin position="119"/>
        <end position="140"/>
    </location>
</feature>
<evidence type="ECO:0000313" key="9">
    <source>
        <dbReference type="EMBL" id="KJE89996.1"/>
    </source>
</evidence>
<keyword evidence="10" id="KW-1185">Reference proteome</keyword>
<reference evidence="10" key="1">
    <citation type="submission" date="2011-02" db="EMBL/GenBank/DDBJ databases">
        <title>The Genome Sequence of Capsaspora owczarzaki ATCC 30864.</title>
        <authorList>
            <person name="Russ C."/>
            <person name="Cuomo C."/>
            <person name="Burger G."/>
            <person name="Gray M.W."/>
            <person name="Holland P.W.H."/>
            <person name="King N."/>
            <person name="Lang F.B.F."/>
            <person name="Roger A.J."/>
            <person name="Ruiz-Trillo I."/>
            <person name="Young S.K."/>
            <person name="Zeng Q."/>
            <person name="Gargeya S."/>
            <person name="Alvarado L."/>
            <person name="Berlin A."/>
            <person name="Chapman S.B."/>
            <person name="Chen Z."/>
            <person name="Freedman E."/>
            <person name="Gellesch M."/>
            <person name="Goldberg J."/>
            <person name="Griggs A."/>
            <person name="Gujja S."/>
            <person name="Heilman E."/>
            <person name="Heiman D."/>
            <person name="Howarth C."/>
            <person name="Mehta T."/>
            <person name="Neiman D."/>
            <person name="Pearson M."/>
            <person name="Roberts A."/>
            <person name="Saif S."/>
            <person name="Shea T."/>
            <person name="Shenoy N."/>
            <person name="Sisk P."/>
            <person name="Stolte C."/>
            <person name="Sykes S."/>
            <person name="White J."/>
            <person name="Yandava C."/>
            <person name="Haas B."/>
            <person name="Nusbaum C."/>
            <person name="Birren B."/>
        </authorList>
    </citation>
    <scope>NUCLEOTIDE SEQUENCE</scope>
    <source>
        <strain evidence="10">ATCC 30864</strain>
    </source>
</reference>
<dbReference type="InterPro" id="IPR048254">
    <property type="entry name" value="CDP_ALCOHOL_P_TRANSF_CS"/>
</dbReference>
<dbReference type="GO" id="GO:0004142">
    <property type="term" value="F:diacylglycerol cholinephosphotransferase activity"/>
    <property type="evidence" value="ECO:0007669"/>
    <property type="project" value="TreeGrafter"/>
</dbReference>
<sequence>MKREIRPNLRSLASQISRSPCTTDPSGIKRTPTNALFFFFPRLRFSLRNGWKPSFSHLFPLCLFLFPKMSAPYLTPAHVKGMREHKYACSTNSYLDLHVMVHFWNWLVKLVPLWVAPNLITMVGLIVNVATSVILLSFVPTGQGEAPRWAYGACALGLFIYQSLDAIDGKQARRTNTSSPLGELFDHGCDSVSMAFLALAGGAAMSVGPTSTLLVLSLLFNFIFFCAHWQTYVRGTMIFGVVDVTEGQMAVILVHLLTFFFGSSWWLEETFGVPRNMLIIAVSSSGIILMFFRTFQTIAQHDPNKGTVANTSVVSPIIPCIILFVCTYISYHNSAIGLYQTHPVVFIFAFSVCFAKITNQMVIAHMSKMPFPLYDRVLLAPIALTANIYFFNSAVDELVALYVFVGVALFDLIWSSYFICNEMCVAFGIKCFTIPYPPSGAAAATSSGPVTRSASAKRS</sequence>
<evidence type="ECO:0000256" key="7">
    <source>
        <dbReference type="RuleBase" id="RU003750"/>
    </source>
</evidence>
<evidence type="ECO:0000256" key="3">
    <source>
        <dbReference type="ARBA" id="ARBA00022679"/>
    </source>
</evidence>
<dbReference type="FunCoup" id="A0A0D2U4A0">
    <property type="interactions" value="256"/>
</dbReference>
<dbReference type="Gene3D" id="1.20.120.1760">
    <property type="match status" value="1"/>
</dbReference>
<evidence type="ECO:0000256" key="1">
    <source>
        <dbReference type="ARBA" id="ARBA00004141"/>
    </source>
</evidence>
<dbReference type="EMBL" id="KE346361">
    <property type="protein sequence ID" value="KJE89996.1"/>
    <property type="molecule type" value="Genomic_DNA"/>
</dbReference>
<evidence type="ECO:0000256" key="2">
    <source>
        <dbReference type="ARBA" id="ARBA00010441"/>
    </source>
</evidence>
<comment type="similarity">
    <text evidence="2 7">Belongs to the CDP-alcohol phosphatidyltransferase class-I family.</text>
</comment>
<dbReference type="GO" id="GO:0005794">
    <property type="term" value="C:Golgi apparatus"/>
    <property type="evidence" value="ECO:0007669"/>
    <property type="project" value="TreeGrafter"/>
</dbReference>
<feature type="transmembrane region" description="Helical" evidence="8">
    <location>
        <begin position="211"/>
        <end position="229"/>
    </location>
</feature>
<comment type="subcellular location">
    <subcellularLocation>
        <location evidence="1">Membrane</location>
        <topology evidence="1">Multi-pass membrane protein</topology>
    </subcellularLocation>
</comment>
<dbReference type="OrthoDB" id="196717at2759"/>
<feature type="transmembrane region" description="Helical" evidence="8">
    <location>
        <begin position="337"/>
        <end position="357"/>
    </location>
</feature>
<dbReference type="InterPro" id="IPR043130">
    <property type="entry name" value="CDP-OH_PTrfase_TM_dom"/>
</dbReference>
<proteinExistence type="inferred from homology"/>
<dbReference type="FunFam" id="1.20.120.1760:FF:000002">
    <property type="entry name" value="Choline/ethanolamine phosphotransferase 1"/>
    <property type="match status" value="1"/>
</dbReference>
<dbReference type="PhylomeDB" id="A0A0D2U4A0"/>
<dbReference type="STRING" id="595528.A0A0D2U4A0"/>
<keyword evidence="5 8" id="KW-1133">Transmembrane helix</keyword>
<evidence type="ECO:0000256" key="4">
    <source>
        <dbReference type="ARBA" id="ARBA00022692"/>
    </source>
</evidence>
<evidence type="ECO:0000256" key="8">
    <source>
        <dbReference type="SAM" id="Phobius"/>
    </source>
</evidence>
<dbReference type="GO" id="GO:0005789">
    <property type="term" value="C:endoplasmic reticulum membrane"/>
    <property type="evidence" value="ECO:0007669"/>
    <property type="project" value="TreeGrafter"/>
</dbReference>
<dbReference type="PANTHER" id="PTHR10414:SF37">
    <property type="entry name" value="BB IN A BOXCAR, ISOFORM C"/>
    <property type="match status" value="1"/>
</dbReference>
<keyword evidence="3 7" id="KW-0808">Transferase</keyword>
<dbReference type="PANTHER" id="PTHR10414">
    <property type="entry name" value="ETHANOLAMINEPHOSPHOTRANSFERASE"/>
    <property type="match status" value="1"/>
</dbReference>
<dbReference type="InterPro" id="IPR014472">
    <property type="entry name" value="CHOPT"/>
</dbReference>
<feature type="transmembrane region" description="Helical" evidence="8">
    <location>
        <begin position="273"/>
        <end position="292"/>
    </location>
</feature>
<evidence type="ECO:0000313" key="10">
    <source>
        <dbReference type="Proteomes" id="UP000008743"/>
    </source>
</evidence>
<evidence type="ECO:0000256" key="5">
    <source>
        <dbReference type="ARBA" id="ARBA00022989"/>
    </source>
</evidence>
<dbReference type="GO" id="GO:0006646">
    <property type="term" value="P:phosphatidylethanolamine biosynthetic process"/>
    <property type="evidence" value="ECO:0007669"/>
    <property type="project" value="TreeGrafter"/>
</dbReference>
<gene>
    <name evidence="9" type="ORF">CAOG_001385</name>
</gene>
<evidence type="ECO:0000256" key="6">
    <source>
        <dbReference type="ARBA" id="ARBA00023136"/>
    </source>
</evidence>